<dbReference type="GO" id="GO:0032259">
    <property type="term" value="P:methylation"/>
    <property type="evidence" value="ECO:0007669"/>
    <property type="project" value="UniProtKB-KW"/>
</dbReference>
<organism evidence="1 2">
    <name type="scientific">Pseudonocardia humida</name>
    <dbReference type="NCBI Taxonomy" id="2800819"/>
    <lineage>
        <taxon>Bacteria</taxon>
        <taxon>Bacillati</taxon>
        <taxon>Actinomycetota</taxon>
        <taxon>Actinomycetes</taxon>
        <taxon>Pseudonocardiales</taxon>
        <taxon>Pseudonocardiaceae</taxon>
        <taxon>Pseudonocardia</taxon>
    </lineage>
</organism>
<dbReference type="EMBL" id="JAGSOV010000067">
    <property type="protein sequence ID" value="MCO1659556.1"/>
    <property type="molecule type" value="Genomic_DNA"/>
</dbReference>
<dbReference type="InterPro" id="IPR029063">
    <property type="entry name" value="SAM-dependent_MTases_sf"/>
</dbReference>
<evidence type="ECO:0000313" key="1">
    <source>
        <dbReference type="EMBL" id="MCO1659556.1"/>
    </source>
</evidence>
<evidence type="ECO:0000313" key="2">
    <source>
        <dbReference type="Proteomes" id="UP001165283"/>
    </source>
</evidence>
<comment type="caution">
    <text evidence="1">The sequence shown here is derived from an EMBL/GenBank/DDBJ whole genome shotgun (WGS) entry which is preliminary data.</text>
</comment>
<dbReference type="SUPFAM" id="SSF53335">
    <property type="entry name" value="S-adenosyl-L-methionine-dependent methyltransferases"/>
    <property type="match status" value="1"/>
</dbReference>
<sequence>MLDDDALTGTSKTDFTDIYTQPDPRAYFSALVGLEYQIPQRALPVVEAVLAGAQTTGGPRTVLDLCCSYGINAALLRHRLDLTDIAARATDPDLAALPPAELIEADRRFYADHLRRPELTALGLDVSAPAIDYARATGLLADGWAEDLEAADPSPELAAGVAGTGLVVCTGGVGYIGHRTFERLLGALDDPGDLWLVVFVLRVFDYADVATALAEFGLVTEQVEGETFVQRRCADDGEFDAANTDVARRGLDPTGREADGWYHADCYVTRPAAAAAATPLSELLAGVGAGTG</sequence>
<name>A0ABT1A9D5_9PSEU</name>
<keyword evidence="1" id="KW-0808">Transferase</keyword>
<dbReference type="Proteomes" id="UP001165283">
    <property type="component" value="Unassembled WGS sequence"/>
</dbReference>
<accession>A0ABT1A9D5</accession>
<dbReference type="GO" id="GO:0008168">
    <property type="term" value="F:methyltransferase activity"/>
    <property type="evidence" value="ECO:0007669"/>
    <property type="project" value="UniProtKB-KW"/>
</dbReference>
<keyword evidence="2" id="KW-1185">Reference proteome</keyword>
<proteinExistence type="predicted"/>
<protein>
    <submittedName>
        <fullName evidence="1">Class I SAM-dependent methyltransferase</fullName>
    </submittedName>
</protein>
<keyword evidence="1" id="KW-0489">Methyltransferase</keyword>
<gene>
    <name evidence="1" type="ORF">KDL28_31255</name>
</gene>
<reference evidence="1" key="1">
    <citation type="submission" date="2021-04" db="EMBL/GenBank/DDBJ databases">
        <title>Pseudonocardia sp. nov., isolated from sandy soil of mangrove forest.</title>
        <authorList>
            <person name="Zan Z."/>
            <person name="Huang R."/>
            <person name="Liu W."/>
        </authorList>
    </citation>
    <scope>NUCLEOTIDE SEQUENCE</scope>
    <source>
        <strain evidence="1">S2-4</strain>
    </source>
</reference>
<dbReference type="RefSeq" id="WP_252444375.1">
    <property type="nucleotide sequence ID" value="NZ_JAGSOV010000067.1"/>
</dbReference>